<dbReference type="Gene3D" id="2.40.70.10">
    <property type="entry name" value="Acid Proteases"/>
    <property type="match status" value="2"/>
</dbReference>
<dbReference type="FunFam" id="2.40.70.10:FF:000004">
    <property type="entry name" value="Pepsin A"/>
    <property type="match status" value="1"/>
</dbReference>
<comment type="caution">
    <text evidence="14">The sequence shown here is derived from an EMBL/GenBank/DDBJ whole genome shotgun (WGS) entry which is preliminary data.</text>
</comment>
<keyword evidence="7 11" id="KW-0378">Hydrolase</keyword>
<dbReference type="EC" id="3.4.23.1" evidence="3"/>
<evidence type="ECO:0000256" key="2">
    <source>
        <dbReference type="ARBA" id="ARBA00007447"/>
    </source>
</evidence>
<dbReference type="Proteomes" id="UP000574277">
    <property type="component" value="Unassembled WGS sequence"/>
</dbReference>
<evidence type="ECO:0000256" key="10">
    <source>
        <dbReference type="PIRSR" id="PIRSR601461-2"/>
    </source>
</evidence>
<dbReference type="InterPro" id="IPR001461">
    <property type="entry name" value="Aspartic_peptidase_A1"/>
</dbReference>
<feature type="disulfide bond" evidence="10">
    <location>
        <begin position="103"/>
        <end position="108"/>
    </location>
</feature>
<sequence length="381" mass="41116">MKLLLLLGLVVLAQCRVHRVPLRKTKSLRQALQERGLLERYLKEHPYNLAAKYFPTSFAVEPLQNYLNVSMYFGTISIGTPGQEFTVIFDTGSSNLWVPSVYCSSPACGNHKRFNPAKSSTFVSTDDSLSIAYGTGSMTGVLGYDTVRVAGINVLNQIFGLSETEPGYFFYYAPFDGILGLAYPSIASSGATPVFDNMMAEDLVASDLFSVYLSDNEQSGSFVLFGGIDPSYTTNGITWIPLSAETYWQITMQRYVSVGGEPVACSGGCQAIVDTGTSLLAVPSQALSNILNALGASSDGQISCSAINSLPDVVFNINGNAFPVPPSAYVIQSNGYCSLGFEGMNAPTESGELWILGDVFIREYYVIFDRANNMVGLSPLL</sequence>
<evidence type="ECO:0000313" key="14">
    <source>
        <dbReference type="EMBL" id="NXL04880.1"/>
    </source>
</evidence>
<evidence type="ECO:0000313" key="15">
    <source>
        <dbReference type="Proteomes" id="UP000574277"/>
    </source>
</evidence>
<evidence type="ECO:0000256" key="5">
    <source>
        <dbReference type="ARBA" id="ARBA00022750"/>
    </source>
</evidence>
<evidence type="ECO:0000256" key="7">
    <source>
        <dbReference type="ARBA" id="ARBA00022801"/>
    </source>
</evidence>
<feature type="chain" id="PRO_5029522653" description="pepsin A" evidence="12">
    <location>
        <begin position="16"/>
        <end position="381"/>
    </location>
</feature>
<feature type="non-terminal residue" evidence="14">
    <location>
        <position position="1"/>
    </location>
</feature>
<dbReference type="InterPro" id="IPR001969">
    <property type="entry name" value="Aspartic_peptidase_AS"/>
</dbReference>
<feature type="active site" evidence="9">
    <location>
        <position position="274"/>
    </location>
</feature>
<protein>
    <recommendedName>
        <fullName evidence="3">pepsin A</fullName>
        <ecNumber evidence="3">3.4.23.1</ecNumber>
    </recommendedName>
</protein>
<feature type="active site" evidence="9">
    <location>
        <position position="90"/>
    </location>
</feature>
<accession>A0A7L0PGF0</accession>
<keyword evidence="12" id="KW-0732">Signal</keyword>
<proteinExistence type="inferred from homology"/>
<reference evidence="14 15" key="1">
    <citation type="submission" date="2019-09" db="EMBL/GenBank/DDBJ databases">
        <title>Bird 10,000 Genomes (B10K) Project - Family phase.</title>
        <authorList>
            <person name="Zhang G."/>
        </authorList>
    </citation>
    <scope>NUCLEOTIDE SEQUENCE [LARGE SCALE GENOMIC DNA]</scope>
    <source>
        <strain evidence="14">B10K-DU-001-44</strain>
        <tissue evidence="14">Muscle</tissue>
    </source>
</reference>
<keyword evidence="15" id="KW-1185">Reference proteome</keyword>
<evidence type="ECO:0000256" key="11">
    <source>
        <dbReference type="RuleBase" id="RU000454"/>
    </source>
</evidence>
<name>A0A7L0PGF0_9AVES</name>
<dbReference type="PROSITE" id="PS00141">
    <property type="entry name" value="ASP_PROTEASE"/>
    <property type="match status" value="2"/>
</dbReference>
<dbReference type="GO" id="GO:0006508">
    <property type="term" value="P:proteolysis"/>
    <property type="evidence" value="ECO:0007669"/>
    <property type="project" value="UniProtKB-KW"/>
</dbReference>
<comment type="similarity">
    <text evidence="2 11">Belongs to the peptidase A1 family.</text>
</comment>
<evidence type="ECO:0000256" key="12">
    <source>
        <dbReference type="SAM" id="SignalP"/>
    </source>
</evidence>
<dbReference type="Pfam" id="PF07966">
    <property type="entry name" value="A1_Propeptide"/>
    <property type="match status" value="1"/>
</dbReference>
<dbReference type="PANTHER" id="PTHR47966:SF22">
    <property type="entry name" value="PEPSIN A-3-RELATED"/>
    <property type="match status" value="1"/>
</dbReference>
<dbReference type="InterPro" id="IPR021109">
    <property type="entry name" value="Peptidase_aspartic_dom_sf"/>
</dbReference>
<dbReference type="FunFam" id="2.40.70.10:FF:000006">
    <property type="entry name" value="Cathepsin E"/>
    <property type="match status" value="1"/>
</dbReference>
<keyword evidence="4 11" id="KW-0645">Protease</keyword>
<dbReference type="PROSITE" id="PS51767">
    <property type="entry name" value="PEPTIDASE_A1"/>
    <property type="match status" value="1"/>
</dbReference>
<dbReference type="SUPFAM" id="SSF50630">
    <property type="entry name" value="Acid proteases"/>
    <property type="match status" value="1"/>
</dbReference>
<dbReference type="Pfam" id="PF00026">
    <property type="entry name" value="Asp"/>
    <property type="match status" value="1"/>
</dbReference>
<dbReference type="Gene3D" id="6.10.140.60">
    <property type="match status" value="1"/>
</dbReference>
<gene>
    <name evidence="14" type="primary">Pga</name>
    <name evidence="14" type="ORF">MESCAY_R00058</name>
</gene>
<dbReference type="EMBL" id="VXAT01009083">
    <property type="protein sequence ID" value="NXL04880.1"/>
    <property type="molecule type" value="Genomic_DNA"/>
</dbReference>
<evidence type="ECO:0000256" key="4">
    <source>
        <dbReference type="ARBA" id="ARBA00022670"/>
    </source>
</evidence>
<dbReference type="PRINTS" id="PR00792">
    <property type="entry name" value="PEPSIN"/>
</dbReference>
<dbReference type="InterPro" id="IPR012848">
    <property type="entry name" value="Aspartic_peptidase_N"/>
</dbReference>
<feature type="non-terminal residue" evidence="14">
    <location>
        <position position="381"/>
    </location>
</feature>
<keyword evidence="5 11" id="KW-0064">Aspartyl protease</keyword>
<evidence type="ECO:0000256" key="8">
    <source>
        <dbReference type="ARBA" id="ARBA00023157"/>
    </source>
</evidence>
<feature type="domain" description="Peptidase A1" evidence="13">
    <location>
        <begin position="72"/>
        <end position="378"/>
    </location>
</feature>
<feature type="signal peptide" evidence="12">
    <location>
        <begin position="1"/>
        <end position="15"/>
    </location>
</feature>
<dbReference type="GO" id="GO:0007586">
    <property type="term" value="P:digestion"/>
    <property type="evidence" value="ECO:0007669"/>
    <property type="project" value="UniProtKB-KW"/>
</dbReference>
<evidence type="ECO:0000256" key="3">
    <source>
        <dbReference type="ARBA" id="ARBA00011924"/>
    </source>
</evidence>
<evidence type="ECO:0000256" key="1">
    <source>
        <dbReference type="ARBA" id="ARBA00002318"/>
    </source>
</evidence>
<evidence type="ECO:0000256" key="6">
    <source>
        <dbReference type="ARBA" id="ARBA00022757"/>
    </source>
</evidence>
<evidence type="ECO:0000259" key="13">
    <source>
        <dbReference type="PROSITE" id="PS51767"/>
    </source>
</evidence>
<dbReference type="InterPro" id="IPR033121">
    <property type="entry name" value="PEPTIDASE_A1"/>
</dbReference>
<dbReference type="PANTHER" id="PTHR47966">
    <property type="entry name" value="BETA-SITE APP-CLEAVING ENZYME, ISOFORM A-RELATED"/>
    <property type="match status" value="1"/>
</dbReference>
<feature type="disulfide bond" evidence="10">
    <location>
        <begin position="265"/>
        <end position="269"/>
    </location>
</feature>
<dbReference type="GO" id="GO:0004190">
    <property type="term" value="F:aspartic-type endopeptidase activity"/>
    <property type="evidence" value="ECO:0007669"/>
    <property type="project" value="UniProtKB-KW"/>
</dbReference>
<evidence type="ECO:0000256" key="9">
    <source>
        <dbReference type="PIRSR" id="PIRSR601461-1"/>
    </source>
</evidence>
<comment type="function">
    <text evidence="1">Shows particularly broad specificity; although bonds involving phenylalanine and leucine are preferred, many others are also cleaved to some extent.</text>
</comment>
<keyword evidence="8 10" id="KW-1015">Disulfide bond</keyword>
<organism evidence="14 15">
    <name type="scientific">Mesembrinibis cayennensis</name>
    <dbReference type="NCBI Taxonomy" id="1118748"/>
    <lineage>
        <taxon>Eukaryota</taxon>
        <taxon>Metazoa</taxon>
        <taxon>Chordata</taxon>
        <taxon>Craniata</taxon>
        <taxon>Vertebrata</taxon>
        <taxon>Euteleostomi</taxon>
        <taxon>Archelosauria</taxon>
        <taxon>Archosauria</taxon>
        <taxon>Dinosauria</taxon>
        <taxon>Saurischia</taxon>
        <taxon>Theropoda</taxon>
        <taxon>Coelurosauria</taxon>
        <taxon>Aves</taxon>
        <taxon>Neognathae</taxon>
        <taxon>Neoaves</taxon>
        <taxon>Aequornithes</taxon>
        <taxon>Pelecaniformes</taxon>
        <taxon>Threskiornithidae</taxon>
        <taxon>Mesembrinibis</taxon>
    </lineage>
</organism>
<dbReference type="AlphaFoldDB" id="A0A7L0PGF0"/>
<keyword evidence="6" id="KW-0222">Digestion</keyword>